<accession>A0A4R7EV88</accession>
<comment type="caution">
    <text evidence="2">The sequence shown here is derived from an EMBL/GenBank/DDBJ whole genome shotgun (WGS) entry which is preliminary data.</text>
</comment>
<dbReference type="InterPro" id="IPR039793">
    <property type="entry name" value="UROS/Hem4"/>
</dbReference>
<name>A0A4R7EV88_9FLAO</name>
<dbReference type="GO" id="GO:0004852">
    <property type="term" value="F:uroporphyrinogen-III synthase activity"/>
    <property type="evidence" value="ECO:0007669"/>
    <property type="project" value="InterPro"/>
</dbReference>
<dbReference type="AlphaFoldDB" id="A0A4R7EV88"/>
<evidence type="ECO:0000259" key="1">
    <source>
        <dbReference type="Pfam" id="PF02602"/>
    </source>
</evidence>
<dbReference type="PANTHER" id="PTHR12390">
    <property type="entry name" value="UROPORPHYRINOGEN III SYNTHASE"/>
    <property type="match status" value="1"/>
</dbReference>
<dbReference type="Proteomes" id="UP000295215">
    <property type="component" value="Unassembled WGS sequence"/>
</dbReference>
<evidence type="ECO:0000313" key="3">
    <source>
        <dbReference type="Proteomes" id="UP000295215"/>
    </source>
</evidence>
<dbReference type="Pfam" id="PF02602">
    <property type="entry name" value="HEM4"/>
    <property type="match status" value="1"/>
</dbReference>
<dbReference type="GO" id="GO:0005829">
    <property type="term" value="C:cytosol"/>
    <property type="evidence" value="ECO:0007669"/>
    <property type="project" value="TreeGrafter"/>
</dbReference>
<reference evidence="2 3" key="1">
    <citation type="submission" date="2019-03" db="EMBL/GenBank/DDBJ databases">
        <title>Genomic Encyclopedia of Archaeal and Bacterial Type Strains, Phase II (KMG-II): from individual species to whole genera.</title>
        <authorList>
            <person name="Goeker M."/>
        </authorList>
    </citation>
    <scope>NUCLEOTIDE SEQUENCE [LARGE SCALE GENOMIC DNA]</scope>
    <source>
        <strain evidence="2 3">DSM 28213</strain>
    </source>
</reference>
<evidence type="ECO:0000313" key="2">
    <source>
        <dbReference type="EMBL" id="TDS53999.1"/>
    </source>
</evidence>
<dbReference type="SUPFAM" id="SSF69618">
    <property type="entry name" value="HemD-like"/>
    <property type="match status" value="1"/>
</dbReference>
<dbReference type="InterPro" id="IPR003754">
    <property type="entry name" value="4pyrrol_synth_uPrphyn_synth"/>
</dbReference>
<dbReference type="OrthoDB" id="1523900at2"/>
<keyword evidence="3" id="KW-1185">Reference proteome</keyword>
<organism evidence="2 3">
    <name type="scientific">Myroides indicus</name>
    <dbReference type="NCBI Taxonomy" id="1323422"/>
    <lineage>
        <taxon>Bacteria</taxon>
        <taxon>Pseudomonadati</taxon>
        <taxon>Bacteroidota</taxon>
        <taxon>Flavobacteriia</taxon>
        <taxon>Flavobacteriales</taxon>
        <taxon>Flavobacteriaceae</taxon>
        <taxon>Myroides</taxon>
    </lineage>
</organism>
<sequence>MNKKICILSTKKLTSNQKQFLAEAGFLVIDTDFIKITLLPFHLKLLPSLLLFTSQNAVKSVLKNERLVELKSIPAVCVGSQTRKLLENNGFKVLISKEYADELAPVIQTEFTQHRLAFFAGNIRRNTLPDAMRKNNIFFEEYTVYSNVENPVKIEPFANGILFFSPSGIHSYLKANSIANQKCFCIGHTTAEALKNITPNIVLAKHPLIEETLRACVEYYQSEVNQRLAY</sequence>
<dbReference type="CDD" id="cd06578">
    <property type="entry name" value="HemD"/>
    <property type="match status" value="1"/>
</dbReference>
<dbReference type="GO" id="GO:0006780">
    <property type="term" value="P:uroporphyrinogen III biosynthetic process"/>
    <property type="evidence" value="ECO:0007669"/>
    <property type="project" value="InterPro"/>
</dbReference>
<feature type="domain" description="Tetrapyrrole biosynthesis uroporphyrinogen III synthase" evidence="1">
    <location>
        <begin position="39"/>
        <end position="210"/>
    </location>
</feature>
<dbReference type="PANTHER" id="PTHR12390:SF0">
    <property type="entry name" value="UROPORPHYRINOGEN-III SYNTHASE"/>
    <property type="match status" value="1"/>
</dbReference>
<protein>
    <submittedName>
        <fullName evidence="2">Uroporphyrinogen-III synthase</fullName>
    </submittedName>
</protein>
<proteinExistence type="predicted"/>
<dbReference type="RefSeq" id="WP_133713362.1">
    <property type="nucleotide sequence ID" value="NZ_SOAG01000026.1"/>
</dbReference>
<gene>
    <name evidence="2" type="ORF">C8P70_12635</name>
</gene>
<dbReference type="EMBL" id="SOAG01000026">
    <property type="protein sequence ID" value="TDS53999.1"/>
    <property type="molecule type" value="Genomic_DNA"/>
</dbReference>
<dbReference type="InterPro" id="IPR036108">
    <property type="entry name" value="4pyrrol_syn_uPrphyn_synt_sf"/>
</dbReference>
<dbReference type="Gene3D" id="3.40.50.10090">
    <property type="match status" value="2"/>
</dbReference>